<evidence type="ECO:0000313" key="1">
    <source>
        <dbReference type="EMBL" id="OUB71867.1"/>
    </source>
</evidence>
<sequence length="231" mass="27006">MERRLNIRQYANKGEDINATLNRLATLAKKEVEDCYTGISDNKYRTRIEAHYIPLIERLANDNWHKMNNEVHFIDDCFRKIRHAIRSFDVNRGDFDNLVKWLLYQSVRQYCGSRGKKRDVLTLFGNISALETLGDCTDTTEEKVICNACTYEEIYETLYGSICEKKIDKIILDSIFDTIDSEDVVRSGVKESEITRTVAQKMDRSFDSARGAVRGFKRRLRKRNVRREEIA</sequence>
<dbReference type="AlphaFoldDB" id="A0A9X6R1V0"/>
<evidence type="ECO:0000313" key="2">
    <source>
        <dbReference type="Proteomes" id="UP000194853"/>
    </source>
</evidence>
<organism evidence="1 2">
    <name type="scientific">Bacillus thuringiensis subsp. jegathesan</name>
    <dbReference type="NCBI Taxonomy" id="56955"/>
    <lineage>
        <taxon>Bacteria</taxon>
        <taxon>Bacillati</taxon>
        <taxon>Bacillota</taxon>
        <taxon>Bacilli</taxon>
        <taxon>Bacillales</taxon>
        <taxon>Bacillaceae</taxon>
        <taxon>Bacillus</taxon>
        <taxon>Bacillus cereus group</taxon>
    </lineage>
</organism>
<reference evidence="1 2" key="1">
    <citation type="submission" date="2016-10" db="EMBL/GenBank/DDBJ databases">
        <title>Comparative genomics of Bacillus thuringiensis reveals a path to pathogens against multiple invertebrate hosts.</title>
        <authorList>
            <person name="Zheng J."/>
            <person name="Gao Q."/>
            <person name="Liu H."/>
            <person name="Peng D."/>
            <person name="Ruan L."/>
            <person name="Sun M."/>
        </authorList>
    </citation>
    <scope>NUCLEOTIDE SEQUENCE [LARGE SCALE GENOMIC DNA]</scope>
    <source>
        <strain evidence="1">BGSC 4CF1</strain>
    </source>
</reference>
<dbReference type="Proteomes" id="UP000194853">
    <property type="component" value="Unassembled WGS sequence"/>
</dbReference>
<dbReference type="RefSeq" id="WP_086403977.1">
    <property type="nucleotide sequence ID" value="NZ_MOOS01000083.1"/>
</dbReference>
<name>A0A9X6R1V0_BACTJ</name>
<comment type="caution">
    <text evidence="1">The sequence shown here is derived from an EMBL/GenBank/DDBJ whole genome shotgun (WGS) entry which is preliminary data.</text>
</comment>
<proteinExistence type="predicted"/>
<protein>
    <submittedName>
        <fullName evidence="1">Uncharacterized protein</fullName>
    </submittedName>
</protein>
<gene>
    <name evidence="1" type="ORF">BK750_09840</name>
</gene>
<dbReference type="EMBL" id="MOOS01000083">
    <property type="protein sequence ID" value="OUB71867.1"/>
    <property type="molecule type" value="Genomic_DNA"/>
</dbReference>
<accession>A0A9X6R1V0</accession>